<dbReference type="AlphaFoldDB" id="M2B7V4"/>
<proteinExistence type="predicted"/>
<keyword evidence="2" id="KW-1185">Reference proteome</keyword>
<accession>M2B7V4</accession>
<organism evidence="1 2">
    <name type="scientific">Rhodopirellula europaea 6C</name>
    <dbReference type="NCBI Taxonomy" id="1263867"/>
    <lineage>
        <taxon>Bacteria</taxon>
        <taxon>Pseudomonadati</taxon>
        <taxon>Planctomycetota</taxon>
        <taxon>Planctomycetia</taxon>
        <taxon>Pirellulales</taxon>
        <taxon>Pirellulaceae</taxon>
        <taxon>Rhodopirellula</taxon>
    </lineage>
</organism>
<sequence>MGGYAADEEARPKLDEAFQPVPLSVPTLPQSLLFPEKYGPGRILSGVLAAASTVLIGLPIGDACGRDSQPGI</sequence>
<dbReference type="PATRIC" id="fig|1263867.3.peg.1522"/>
<reference evidence="1" key="2">
    <citation type="journal article" date="2013" name="Mar. Genomics">
        <title>Expression of sulfatases in Rhodopirellula baltica and the diversity of sulfatases in the genus Rhodopirellula.</title>
        <authorList>
            <person name="Wegner C.E."/>
            <person name="Richter-Heitmann T."/>
            <person name="Klindworth A."/>
            <person name="Klockow C."/>
            <person name="Richter M."/>
            <person name="Achstetter T."/>
            <person name="Glockner F.O."/>
            <person name="Harder J."/>
        </authorList>
    </citation>
    <scope>NUCLEOTIDE SEQUENCE [LARGE SCALE GENOMIC DNA]</scope>
    <source>
        <strain evidence="1">6C</strain>
    </source>
</reference>
<dbReference type="EMBL" id="ANMO01000085">
    <property type="protein sequence ID" value="EMB17808.1"/>
    <property type="molecule type" value="Genomic_DNA"/>
</dbReference>
<comment type="caution">
    <text evidence="1">The sequence shown here is derived from an EMBL/GenBank/DDBJ whole genome shotgun (WGS) entry which is preliminary data.</text>
</comment>
<dbReference type="Proteomes" id="UP000011529">
    <property type="component" value="Unassembled WGS sequence"/>
</dbReference>
<evidence type="ECO:0000313" key="2">
    <source>
        <dbReference type="Proteomes" id="UP000011529"/>
    </source>
</evidence>
<protein>
    <submittedName>
        <fullName evidence="1">Uncharacterized protein</fullName>
    </submittedName>
</protein>
<evidence type="ECO:0000313" key="1">
    <source>
        <dbReference type="EMBL" id="EMB17808.1"/>
    </source>
</evidence>
<name>M2B7V4_9BACT</name>
<gene>
    <name evidence="1" type="ORF">RE6C_01439</name>
</gene>
<reference evidence="1" key="1">
    <citation type="submission" date="2012-11" db="EMBL/GenBank/DDBJ databases">
        <title>Permanent draft genomes of Rhodopirellula europaea strain SH398 and 6C.</title>
        <authorList>
            <person name="Richter M."/>
            <person name="Richter-Heitmann T."/>
            <person name="Frank C."/>
            <person name="Harder J."/>
            <person name="Glockner F.O."/>
        </authorList>
    </citation>
    <scope>NUCLEOTIDE SEQUENCE</scope>
    <source>
        <strain evidence="1">6C</strain>
    </source>
</reference>